<accession>A0A9Q8SEV1</accession>
<name>A0A9Q8SEV1_9PEZI</name>
<dbReference type="EMBL" id="CP019472">
    <property type="protein sequence ID" value="UQC75783.1"/>
    <property type="molecule type" value="Genomic_DNA"/>
</dbReference>
<evidence type="ECO:0000313" key="2">
    <source>
        <dbReference type="EMBL" id="UQC75783.1"/>
    </source>
</evidence>
<protein>
    <submittedName>
        <fullName evidence="2">Uncharacterized protein</fullName>
    </submittedName>
</protein>
<dbReference type="AlphaFoldDB" id="A0A9Q8SEV1"/>
<dbReference type="RefSeq" id="XP_049137428.1">
    <property type="nucleotide sequence ID" value="XM_049296204.1"/>
</dbReference>
<sequence>MPGGKDIEASEENAKPSVHRWTVGLVGDGGGGFRREGTMNRKVSRDKRDLQRYAPWDKLIQGYHVPLPLRSLRDSVSISHFTPWELPGMKLTALLEYYSTIACHSKPCQSSLPAQAEADHRHATDASPTYPSQASAPLYRKVVVPTGRTRETPKKGWTYLLGLDWTP</sequence>
<feature type="region of interest" description="Disordered" evidence="1">
    <location>
        <begin position="114"/>
        <end position="133"/>
    </location>
</feature>
<reference evidence="2" key="1">
    <citation type="journal article" date="2021" name="Mol. Plant Microbe Interact.">
        <title>Complete Genome Sequence of the Plant-Pathogenic Fungus Colletotrichum lupini.</title>
        <authorList>
            <person name="Baroncelli R."/>
            <person name="Pensec F."/>
            <person name="Da Lio D."/>
            <person name="Boufleur T."/>
            <person name="Vicente I."/>
            <person name="Sarrocco S."/>
            <person name="Picot A."/>
            <person name="Baraldi E."/>
            <person name="Sukno S."/>
            <person name="Thon M."/>
            <person name="Le Floch G."/>
        </authorList>
    </citation>
    <scope>NUCLEOTIDE SEQUENCE</scope>
    <source>
        <strain evidence="2">IMI 504893</strain>
    </source>
</reference>
<gene>
    <name evidence="2" type="ORF">CLUP02_17291</name>
</gene>
<keyword evidence="3" id="KW-1185">Reference proteome</keyword>
<dbReference type="GeneID" id="73351214"/>
<dbReference type="Proteomes" id="UP000830671">
    <property type="component" value="Chromosome 10"/>
</dbReference>
<dbReference type="KEGG" id="clup:CLUP02_17291"/>
<evidence type="ECO:0000313" key="3">
    <source>
        <dbReference type="Proteomes" id="UP000830671"/>
    </source>
</evidence>
<organism evidence="2 3">
    <name type="scientific">Colletotrichum lupini</name>
    <dbReference type="NCBI Taxonomy" id="145971"/>
    <lineage>
        <taxon>Eukaryota</taxon>
        <taxon>Fungi</taxon>
        <taxon>Dikarya</taxon>
        <taxon>Ascomycota</taxon>
        <taxon>Pezizomycotina</taxon>
        <taxon>Sordariomycetes</taxon>
        <taxon>Hypocreomycetidae</taxon>
        <taxon>Glomerellales</taxon>
        <taxon>Glomerellaceae</taxon>
        <taxon>Colletotrichum</taxon>
        <taxon>Colletotrichum acutatum species complex</taxon>
    </lineage>
</organism>
<proteinExistence type="predicted"/>
<evidence type="ECO:0000256" key="1">
    <source>
        <dbReference type="SAM" id="MobiDB-lite"/>
    </source>
</evidence>